<dbReference type="PROSITE" id="PS51186">
    <property type="entry name" value="GNAT"/>
    <property type="match status" value="1"/>
</dbReference>
<dbReference type="InterPro" id="IPR016181">
    <property type="entry name" value="Acyl_CoA_acyltransferase"/>
</dbReference>
<evidence type="ECO:0000313" key="2">
    <source>
        <dbReference type="EMBL" id="VWP00556.1"/>
    </source>
</evidence>
<dbReference type="InterPro" id="IPR052523">
    <property type="entry name" value="Trichothecene_AcTrans"/>
</dbReference>
<sequence length="126" mass="14043">MMKALGRLRPQECAKRWKEFGAKAQALVTEAFGEKVKDMYEIQALCTCPDAQGRGYASALVEYVLKQGDADGHDVWLLATDAYGFYEHFGFAVVRSGMIAVDNPAWDGEPITLYIMHRPAVTPELK</sequence>
<gene>
    <name evidence="2" type="primary">W7N2C1</name>
</gene>
<dbReference type="PANTHER" id="PTHR42791">
    <property type="entry name" value="GNAT FAMILY ACETYLTRANSFERASE"/>
    <property type="match status" value="1"/>
</dbReference>
<dbReference type="InterPro" id="IPR000182">
    <property type="entry name" value="GNAT_dom"/>
</dbReference>
<organism evidence="2">
    <name type="scientific">Ganoderma boninense</name>
    <dbReference type="NCBI Taxonomy" id="34458"/>
    <lineage>
        <taxon>Eukaryota</taxon>
        <taxon>Fungi</taxon>
        <taxon>Dikarya</taxon>
        <taxon>Basidiomycota</taxon>
        <taxon>Agaricomycotina</taxon>
        <taxon>Agaricomycetes</taxon>
        <taxon>Polyporales</taxon>
        <taxon>Polyporaceae</taxon>
        <taxon>Ganoderma</taxon>
    </lineage>
</organism>
<dbReference type="GO" id="GO:0016747">
    <property type="term" value="F:acyltransferase activity, transferring groups other than amino-acyl groups"/>
    <property type="evidence" value="ECO:0007669"/>
    <property type="project" value="InterPro"/>
</dbReference>
<name>A0A5K1K435_9APHY</name>
<dbReference type="EC" id="2.3.1.-" evidence="2"/>
<dbReference type="AlphaFoldDB" id="A0A5K1K435"/>
<keyword evidence="2" id="KW-0012">Acyltransferase</keyword>
<protein>
    <submittedName>
        <fullName evidence="2">Non-canonical non-ribosomal peptide synthetase FUB8 )</fullName>
        <ecNumber evidence="2">2.3.1.-</ecNumber>
    </submittedName>
</protein>
<feature type="domain" description="N-acetyltransferase" evidence="1">
    <location>
        <begin position="1"/>
        <end position="121"/>
    </location>
</feature>
<dbReference type="SUPFAM" id="SSF55729">
    <property type="entry name" value="Acyl-CoA N-acyltransferases (Nat)"/>
    <property type="match status" value="1"/>
</dbReference>
<dbReference type="Gene3D" id="3.40.630.30">
    <property type="match status" value="1"/>
</dbReference>
<dbReference type="PANTHER" id="PTHR42791:SF1">
    <property type="entry name" value="N-ACETYLTRANSFERASE DOMAIN-CONTAINING PROTEIN"/>
    <property type="match status" value="1"/>
</dbReference>
<proteinExistence type="predicted"/>
<dbReference type="Pfam" id="PF13508">
    <property type="entry name" value="Acetyltransf_7"/>
    <property type="match status" value="1"/>
</dbReference>
<reference evidence="2" key="1">
    <citation type="submission" date="2019-10" db="EMBL/GenBank/DDBJ databases">
        <authorList>
            <person name="Nor Muhammad N."/>
        </authorList>
    </citation>
    <scope>NUCLEOTIDE SEQUENCE</scope>
</reference>
<dbReference type="CDD" id="cd04301">
    <property type="entry name" value="NAT_SF"/>
    <property type="match status" value="1"/>
</dbReference>
<dbReference type="EMBL" id="LR728591">
    <property type="protein sequence ID" value="VWP00556.1"/>
    <property type="molecule type" value="Genomic_DNA"/>
</dbReference>
<keyword evidence="2" id="KW-0808">Transferase</keyword>
<evidence type="ECO:0000259" key="1">
    <source>
        <dbReference type="PROSITE" id="PS51186"/>
    </source>
</evidence>
<accession>A0A5K1K435</accession>